<dbReference type="OrthoDB" id="153872at2759"/>
<evidence type="ECO:0000259" key="4">
    <source>
        <dbReference type="PROSITE" id="PS51017"/>
    </source>
</evidence>
<reference evidence="5" key="1">
    <citation type="submission" date="2021-02" db="EMBL/GenBank/DDBJ databases">
        <title>First Annotated Genome of the Yellow-green Alga Tribonema minus.</title>
        <authorList>
            <person name="Mahan K.M."/>
        </authorList>
    </citation>
    <scope>NUCLEOTIDE SEQUENCE</scope>
    <source>
        <strain evidence="5">UTEX B ZZ1240</strain>
    </source>
</reference>
<comment type="caution">
    <text evidence="5">The sequence shown here is derived from an EMBL/GenBank/DDBJ whole genome shotgun (WGS) entry which is preliminary data.</text>
</comment>
<dbReference type="EMBL" id="JAFCMP010000018">
    <property type="protein sequence ID" value="KAG5191567.1"/>
    <property type="molecule type" value="Genomic_DNA"/>
</dbReference>
<dbReference type="PANTHER" id="PTHR31319:SF77">
    <property type="entry name" value="ZINC FINGER PROTEIN CONSTANS-LIKE 4"/>
    <property type="match status" value="1"/>
</dbReference>
<evidence type="ECO:0000256" key="2">
    <source>
        <dbReference type="ARBA" id="ARBA00023242"/>
    </source>
</evidence>
<keyword evidence="6" id="KW-1185">Reference proteome</keyword>
<organism evidence="5 6">
    <name type="scientific">Tribonema minus</name>
    <dbReference type="NCBI Taxonomy" id="303371"/>
    <lineage>
        <taxon>Eukaryota</taxon>
        <taxon>Sar</taxon>
        <taxon>Stramenopiles</taxon>
        <taxon>Ochrophyta</taxon>
        <taxon>PX clade</taxon>
        <taxon>Xanthophyceae</taxon>
        <taxon>Tribonematales</taxon>
        <taxon>Tribonemataceae</taxon>
        <taxon>Tribonema</taxon>
    </lineage>
</organism>
<name>A0A835ZBX8_9STRA</name>
<dbReference type="GO" id="GO:0005634">
    <property type="term" value="C:nucleus"/>
    <property type="evidence" value="ECO:0007669"/>
    <property type="project" value="UniProtKB-SubCell"/>
</dbReference>
<evidence type="ECO:0000313" key="5">
    <source>
        <dbReference type="EMBL" id="KAG5191567.1"/>
    </source>
</evidence>
<evidence type="ECO:0000256" key="3">
    <source>
        <dbReference type="SAM" id="MobiDB-lite"/>
    </source>
</evidence>
<accession>A0A835ZBX8</accession>
<evidence type="ECO:0000256" key="1">
    <source>
        <dbReference type="ARBA" id="ARBA00004123"/>
    </source>
</evidence>
<dbReference type="InterPro" id="IPR045281">
    <property type="entry name" value="CONSTANS-like"/>
</dbReference>
<dbReference type="AlphaFoldDB" id="A0A835ZBX8"/>
<comment type="subcellular location">
    <subcellularLocation>
        <location evidence="1">Nucleus</location>
    </subcellularLocation>
</comment>
<feature type="region of interest" description="Disordered" evidence="3">
    <location>
        <begin position="161"/>
        <end position="212"/>
    </location>
</feature>
<dbReference type="Proteomes" id="UP000664859">
    <property type="component" value="Unassembled WGS sequence"/>
</dbReference>
<dbReference type="Pfam" id="PF06203">
    <property type="entry name" value="CCT"/>
    <property type="match status" value="1"/>
</dbReference>
<sequence length="588" mass="61096">MVTAFSKASVLLHASQWCDAHDENTVQGFLCRGQALKADPNVKVEAGEAHAPFTGSSLQQHQQQEPAVAKLREPETALAPGAAAVDNDRAADVAVAAAAVALLAQQPAAPAAAAAAAPGDSSVPPESASGSSAGSSSASKPHLCGLLDSLADLASAELMSLRSSSSGGGGGAACSGPEEASPLPRTRRARPRSQSNPEGMERSAGWRGRGTGELGGGLYLGAGRRSPDIEAIKEEGDEDCDRSASAAAAAVACIAAAAAAALPARPAIADGDDAAGSAATAVTLPHLLSKYTDVYNRNGRIGIYTAQEREAIIARFKAKRLRRVWRKKIRYNCRKNLADKRLRIKGRFVKMTPAQRAALQLQRAAEDGANGASPVAADDAMVEVAAEEEVRHVMSERRHAGDPIIDELFLSQHEDGASRASPVAADDAMVEVAAEEEHRLLGALLLLPPRAAAARRCRALTRASAAPLCRALRQLVAQSAAAPVEGLPRRRAQARTGFCKAAAAAAAAPGAHSACRMGMPVPSCRAFASKKQCGGKRRTAGGGSARLPFRRCALRGIGVFRQPVHWRACVPRRRRSAAQQRVPGSHGA</sequence>
<feature type="compositionally biased region" description="Low complexity" evidence="3">
    <location>
        <begin position="127"/>
        <end position="139"/>
    </location>
</feature>
<dbReference type="GO" id="GO:0003700">
    <property type="term" value="F:DNA-binding transcription factor activity"/>
    <property type="evidence" value="ECO:0007669"/>
    <property type="project" value="TreeGrafter"/>
</dbReference>
<feature type="region of interest" description="Disordered" evidence="3">
    <location>
        <begin position="116"/>
        <end position="140"/>
    </location>
</feature>
<proteinExistence type="predicted"/>
<dbReference type="PROSITE" id="PS51017">
    <property type="entry name" value="CCT"/>
    <property type="match status" value="1"/>
</dbReference>
<evidence type="ECO:0000313" key="6">
    <source>
        <dbReference type="Proteomes" id="UP000664859"/>
    </source>
</evidence>
<dbReference type="InterPro" id="IPR010402">
    <property type="entry name" value="CCT_domain"/>
</dbReference>
<gene>
    <name evidence="5" type="ORF">JKP88DRAFT_295684</name>
</gene>
<dbReference type="PANTHER" id="PTHR31319">
    <property type="entry name" value="ZINC FINGER PROTEIN CONSTANS-LIKE 4"/>
    <property type="match status" value="1"/>
</dbReference>
<feature type="domain" description="CCT" evidence="4">
    <location>
        <begin position="309"/>
        <end position="351"/>
    </location>
</feature>
<keyword evidence="2" id="KW-0539">Nucleus</keyword>
<protein>
    <recommendedName>
        <fullName evidence="4">CCT domain-containing protein</fullName>
    </recommendedName>
</protein>